<reference evidence="1 2" key="1">
    <citation type="submission" date="2020-07" db="EMBL/GenBank/DDBJ databases">
        <title>Bacterium isolated from marine sediment.</title>
        <authorList>
            <person name="Shang D."/>
        </authorList>
    </citation>
    <scope>NUCLEOTIDE SEQUENCE [LARGE SCALE GENOMIC DNA]</scope>
    <source>
        <strain evidence="1 2">F6074</strain>
    </source>
</reference>
<dbReference type="PROSITE" id="PS51257">
    <property type="entry name" value="PROKAR_LIPOPROTEIN"/>
    <property type="match status" value="1"/>
</dbReference>
<comment type="caution">
    <text evidence="1">The sequence shown here is derived from an EMBL/GenBank/DDBJ whole genome shotgun (WGS) entry which is preliminary data.</text>
</comment>
<proteinExistence type="predicted"/>
<dbReference type="AlphaFoldDB" id="A0A7W2M998"/>
<organism evidence="1 2">
    <name type="scientific">Gelidibacter maritimus</name>
    <dbReference type="NCBI Taxonomy" id="2761487"/>
    <lineage>
        <taxon>Bacteria</taxon>
        <taxon>Pseudomonadati</taxon>
        <taxon>Bacteroidota</taxon>
        <taxon>Flavobacteriia</taxon>
        <taxon>Flavobacteriales</taxon>
        <taxon>Flavobacteriaceae</taxon>
        <taxon>Gelidibacter</taxon>
    </lineage>
</organism>
<accession>A0A7W2M998</accession>
<evidence type="ECO:0000313" key="1">
    <source>
        <dbReference type="EMBL" id="MBA6154896.1"/>
    </source>
</evidence>
<evidence type="ECO:0000313" key="2">
    <source>
        <dbReference type="Proteomes" id="UP000541857"/>
    </source>
</evidence>
<keyword evidence="2" id="KW-1185">Reference proteome</keyword>
<name>A0A7W2M998_9FLAO</name>
<dbReference type="RefSeq" id="WP_182207117.1">
    <property type="nucleotide sequence ID" value="NZ_JACGLT010000047.1"/>
</dbReference>
<dbReference type="EMBL" id="JACGLT010000047">
    <property type="protein sequence ID" value="MBA6154896.1"/>
    <property type="molecule type" value="Genomic_DNA"/>
</dbReference>
<dbReference type="Proteomes" id="UP000541857">
    <property type="component" value="Unassembled WGS sequence"/>
</dbReference>
<protein>
    <submittedName>
        <fullName evidence="1">Uncharacterized protein</fullName>
    </submittedName>
</protein>
<sequence>MRVFLLLFLLTITLGCATRNIKYDRNKILKKYSADYKTFVDNEKIDLETVFLNKDNIENIHVDKRTRELKITQLKPTELFAIKNFKLDSLFPDRKIEAKRKIDLIIIDGIPMTDSMKEKTKIDLNAINSISILTKEKWNNTSTGRSLDGDLLLITTK</sequence>
<gene>
    <name evidence="1" type="ORF">H3Z82_19435</name>
</gene>